<dbReference type="Proteomes" id="UP000019132">
    <property type="component" value="Unassembled WGS sequence"/>
</dbReference>
<dbReference type="EMBL" id="GL376624">
    <property type="status" value="NOT_ANNOTATED_CDS"/>
    <property type="molecule type" value="Genomic_DNA"/>
</dbReference>
<protein>
    <recommendedName>
        <fullName evidence="1">MaoC-like domain-containing protein</fullName>
    </recommendedName>
</protein>
<dbReference type="Pfam" id="PF01575">
    <property type="entry name" value="MaoC_dehydratas"/>
    <property type="match status" value="1"/>
</dbReference>
<proteinExistence type="predicted"/>
<dbReference type="GO" id="GO:0019171">
    <property type="term" value="F:(3R)-hydroxyacyl-[acyl-carrier-protein] dehydratase activity"/>
    <property type="evidence" value="ECO:0007669"/>
    <property type="project" value="TreeGrafter"/>
</dbReference>
<reference evidence="3" key="2">
    <citation type="submission" date="2010-04" db="EMBL/GenBank/DDBJ databases">
        <authorList>
            <person name="Buell R."/>
            <person name="Hamilton J."/>
            <person name="Hostetler J."/>
        </authorList>
    </citation>
    <scope>NUCLEOTIDE SEQUENCE [LARGE SCALE GENOMIC DNA]</scope>
    <source>
        <strain evidence="3">DAOM:BR144</strain>
    </source>
</reference>
<dbReference type="GO" id="GO:0006633">
    <property type="term" value="P:fatty acid biosynthetic process"/>
    <property type="evidence" value="ECO:0007669"/>
    <property type="project" value="TreeGrafter"/>
</dbReference>
<dbReference type="InterPro" id="IPR029069">
    <property type="entry name" value="HotDog_dom_sf"/>
</dbReference>
<dbReference type="STRING" id="431595.K3WYC5"/>
<dbReference type="VEuPathDB" id="FungiDB:PYU1_G009956"/>
<dbReference type="PANTHER" id="PTHR43437:SF3">
    <property type="entry name" value="HYDROXYACYL-THIOESTER DEHYDRATASE TYPE 2, MITOCHONDRIAL"/>
    <property type="match status" value="1"/>
</dbReference>
<evidence type="ECO:0000259" key="1">
    <source>
        <dbReference type="Pfam" id="PF01575"/>
    </source>
</evidence>
<dbReference type="InParanoid" id="K3WYC5"/>
<dbReference type="CDD" id="cd03449">
    <property type="entry name" value="R_hydratase"/>
    <property type="match status" value="1"/>
</dbReference>
<keyword evidence="3" id="KW-1185">Reference proteome</keyword>
<name>K3WYC5_GLOUD</name>
<evidence type="ECO:0000313" key="3">
    <source>
        <dbReference type="Proteomes" id="UP000019132"/>
    </source>
</evidence>
<dbReference type="InterPro" id="IPR050965">
    <property type="entry name" value="UPF0336/Enoyl-CoA_hydratase"/>
</dbReference>
<reference evidence="3" key="1">
    <citation type="journal article" date="2010" name="Genome Biol.">
        <title>Genome sequence of the necrotrophic plant pathogen Pythium ultimum reveals original pathogenicity mechanisms and effector repertoire.</title>
        <authorList>
            <person name="Levesque C.A."/>
            <person name="Brouwer H."/>
            <person name="Cano L."/>
            <person name="Hamilton J.P."/>
            <person name="Holt C."/>
            <person name="Huitema E."/>
            <person name="Raffaele S."/>
            <person name="Robideau G.P."/>
            <person name="Thines M."/>
            <person name="Win J."/>
            <person name="Zerillo M.M."/>
            <person name="Beakes G.W."/>
            <person name="Boore J.L."/>
            <person name="Busam D."/>
            <person name="Dumas B."/>
            <person name="Ferriera S."/>
            <person name="Fuerstenberg S.I."/>
            <person name="Gachon C.M."/>
            <person name="Gaulin E."/>
            <person name="Govers F."/>
            <person name="Grenville-Briggs L."/>
            <person name="Horner N."/>
            <person name="Hostetler J."/>
            <person name="Jiang R.H."/>
            <person name="Johnson J."/>
            <person name="Krajaejun T."/>
            <person name="Lin H."/>
            <person name="Meijer H.J."/>
            <person name="Moore B."/>
            <person name="Morris P."/>
            <person name="Phuntmart V."/>
            <person name="Puiu D."/>
            <person name="Shetty J."/>
            <person name="Stajich J.E."/>
            <person name="Tripathy S."/>
            <person name="Wawra S."/>
            <person name="van West P."/>
            <person name="Whitty B.R."/>
            <person name="Coutinho P.M."/>
            <person name="Henrissat B."/>
            <person name="Martin F."/>
            <person name="Thomas P.D."/>
            <person name="Tyler B.M."/>
            <person name="De Vries R.P."/>
            <person name="Kamoun S."/>
            <person name="Yandell M."/>
            <person name="Tisserat N."/>
            <person name="Buell C.R."/>
        </authorList>
    </citation>
    <scope>NUCLEOTIDE SEQUENCE</scope>
    <source>
        <strain evidence="3">DAOM:BR144</strain>
    </source>
</reference>
<dbReference type="PANTHER" id="PTHR43437">
    <property type="entry name" value="HYDROXYACYL-THIOESTER DEHYDRATASE TYPE 2, MITOCHONDRIAL-RELATED"/>
    <property type="match status" value="1"/>
</dbReference>
<dbReference type="OMA" id="GCVFLHQ"/>
<organism evidence="2 3">
    <name type="scientific">Globisporangium ultimum (strain ATCC 200006 / CBS 805.95 / DAOM BR144)</name>
    <name type="common">Pythium ultimum</name>
    <dbReference type="NCBI Taxonomy" id="431595"/>
    <lineage>
        <taxon>Eukaryota</taxon>
        <taxon>Sar</taxon>
        <taxon>Stramenopiles</taxon>
        <taxon>Oomycota</taxon>
        <taxon>Peronosporomycetes</taxon>
        <taxon>Pythiales</taxon>
        <taxon>Pythiaceae</taxon>
        <taxon>Globisporangium</taxon>
    </lineage>
</organism>
<evidence type="ECO:0000313" key="2">
    <source>
        <dbReference type="EnsemblProtists" id="PYU1_T009974"/>
    </source>
</evidence>
<dbReference type="SUPFAM" id="SSF54637">
    <property type="entry name" value="Thioesterase/thiol ester dehydrase-isomerase"/>
    <property type="match status" value="1"/>
</dbReference>
<dbReference type="Gene3D" id="3.10.129.10">
    <property type="entry name" value="Hotdog Thioesterase"/>
    <property type="match status" value="1"/>
</dbReference>
<feature type="domain" description="MaoC-like" evidence="1">
    <location>
        <begin position="43"/>
        <end position="138"/>
    </location>
</feature>
<dbReference type="InterPro" id="IPR002539">
    <property type="entry name" value="MaoC-like_dom"/>
</dbReference>
<sequence length="168" mass="18347">MWRCKLIQTNARRRCMTTSRQDFEIHGALTQLARGELPAVGVDASVTHAFSLEDTTQFSRLTGDSNPIHTDAAFALQHAGASAPIVQGMLTASLFATIFGKTIPGAVYVSQQLRWRAPLLVDEAITARIKVVRLRKRFVDCETICEKVEGGDVVVEGLATVLLPQALK</sequence>
<reference evidence="2" key="3">
    <citation type="submission" date="2015-02" db="UniProtKB">
        <authorList>
            <consortium name="EnsemblProtists"/>
        </authorList>
    </citation>
    <scope>IDENTIFICATION</scope>
    <source>
        <strain evidence="2">DAOM BR144</strain>
    </source>
</reference>
<dbReference type="GO" id="GO:0005739">
    <property type="term" value="C:mitochondrion"/>
    <property type="evidence" value="ECO:0007669"/>
    <property type="project" value="TreeGrafter"/>
</dbReference>
<dbReference type="HOGENOM" id="CLU_094876_3_3_1"/>
<dbReference type="EnsemblProtists" id="PYU1_T009974">
    <property type="protein sequence ID" value="PYU1_T009974"/>
    <property type="gene ID" value="PYU1_G009956"/>
</dbReference>
<accession>K3WYC5</accession>
<dbReference type="AlphaFoldDB" id="K3WYC5"/>
<dbReference type="eggNOG" id="KOG1206">
    <property type="taxonomic scope" value="Eukaryota"/>
</dbReference>